<keyword evidence="3" id="KW-1185">Reference proteome</keyword>
<feature type="domain" description="Retrovirus-related Pol polyprotein from transposon TNT 1-94-like beta-barrel" evidence="1">
    <location>
        <begin position="186"/>
        <end position="236"/>
    </location>
</feature>
<sequence>MTTTKSEMQQFNAKRDFDIWQQRMRAILVQQKVKLFGFKMQEDNNLNENFNEFNKLVIELENIGEKINDKDHAVILLNSLPLTYNQLPDTIKYGRDTLSLDYLELAIRSKETEKKNNKNKRKSRSKSQIKFRRYHCNKKGHIKRECLDRKKKSNDKQEFGDAFVVLDGYDSTKILVRSAQDTHKEWALDSGCSFHMSPNYEWFQTFKEIDGGIVLLGNNKAKYEIAASVVTKYKKDTTNKIVSANGENFTIEGKIVLTNGSNRTDLWHRGWGMVKFSKSMHTTQGILNYVHTDLWGAARVQSHGEGKHFYLW</sequence>
<gene>
    <name evidence="2" type="ORF">VitviT2T_008039</name>
</gene>
<accession>A0ABY9C0M2</accession>
<dbReference type="InterPro" id="IPR054722">
    <property type="entry name" value="PolX-like_BBD"/>
</dbReference>
<dbReference type="Proteomes" id="UP001227230">
    <property type="component" value="Chromosome 6"/>
</dbReference>
<dbReference type="Pfam" id="PF22936">
    <property type="entry name" value="Pol_BBD"/>
    <property type="match status" value="1"/>
</dbReference>
<evidence type="ECO:0000259" key="1">
    <source>
        <dbReference type="Pfam" id="PF22936"/>
    </source>
</evidence>
<dbReference type="Pfam" id="PF14223">
    <property type="entry name" value="Retrotran_gag_2"/>
    <property type="match status" value="1"/>
</dbReference>
<dbReference type="EMBL" id="CP126653">
    <property type="protein sequence ID" value="WJZ88767.1"/>
    <property type="molecule type" value="Genomic_DNA"/>
</dbReference>
<protein>
    <recommendedName>
        <fullName evidence="1">Retrovirus-related Pol polyprotein from transposon TNT 1-94-like beta-barrel domain-containing protein</fullName>
    </recommendedName>
</protein>
<name>A0ABY9C0M2_VITVI</name>
<evidence type="ECO:0000313" key="3">
    <source>
        <dbReference type="Proteomes" id="UP001227230"/>
    </source>
</evidence>
<reference evidence="2 3" key="1">
    <citation type="journal article" date="2023" name="Hortic Res">
        <title>The complete reference genome for grapevine (Vitis vinifera L.) genetics and breeding.</title>
        <authorList>
            <person name="Shi X."/>
            <person name="Cao S."/>
            <person name="Wang X."/>
            <person name="Huang S."/>
            <person name="Wang Y."/>
            <person name="Liu Z."/>
            <person name="Liu W."/>
            <person name="Leng X."/>
            <person name="Peng Y."/>
            <person name="Wang N."/>
            <person name="Wang Y."/>
            <person name="Ma Z."/>
            <person name="Xu X."/>
            <person name="Zhang F."/>
            <person name="Xue H."/>
            <person name="Zhong H."/>
            <person name="Wang Y."/>
            <person name="Zhang K."/>
            <person name="Velt A."/>
            <person name="Avia K."/>
            <person name="Holtgrawe D."/>
            <person name="Grimplet J."/>
            <person name="Matus J.T."/>
            <person name="Ware D."/>
            <person name="Wu X."/>
            <person name="Wang H."/>
            <person name="Liu C."/>
            <person name="Fang Y."/>
            <person name="Rustenholz C."/>
            <person name="Cheng Z."/>
            <person name="Xiao H."/>
            <person name="Zhou Y."/>
        </authorList>
    </citation>
    <scope>NUCLEOTIDE SEQUENCE [LARGE SCALE GENOMIC DNA]</scope>
    <source>
        <strain evidence="3">cv. Pinot noir / PN40024</strain>
        <tissue evidence="2">Leaf</tissue>
    </source>
</reference>
<organism evidence="2 3">
    <name type="scientific">Vitis vinifera</name>
    <name type="common">Grape</name>
    <dbReference type="NCBI Taxonomy" id="29760"/>
    <lineage>
        <taxon>Eukaryota</taxon>
        <taxon>Viridiplantae</taxon>
        <taxon>Streptophyta</taxon>
        <taxon>Embryophyta</taxon>
        <taxon>Tracheophyta</taxon>
        <taxon>Spermatophyta</taxon>
        <taxon>Magnoliopsida</taxon>
        <taxon>eudicotyledons</taxon>
        <taxon>Gunneridae</taxon>
        <taxon>Pentapetalae</taxon>
        <taxon>rosids</taxon>
        <taxon>Vitales</taxon>
        <taxon>Vitaceae</taxon>
        <taxon>Viteae</taxon>
        <taxon>Vitis</taxon>
    </lineage>
</organism>
<evidence type="ECO:0000313" key="2">
    <source>
        <dbReference type="EMBL" id="WJZ88767.1"/>
    </source>
</evidence>
<proteinExistence type="predicted"/>